<evidence type="ECO:0000313" key="2">
    <source>
        <dbReference type="Proteomes" id="UP000037035"/>
    </source>
</evidence>
<dbReference type="OrthoDB" id="2518877at2759"/>
<comment type="caution">
    <text evidence="1">The sequence shown here is derived from an EMBL/GenBank/DDBJ whole genome shotgun (WGS) entry which is preliminary data.</text>
</comment>
<proteinExistence type="predicted"/>
<reference evidence="1 2" key="1">
    <citation type="submission" date="2015-08" db="EMBL/GenBank/DDBJ databases">
        <title>Next Generation Sequencing and Analysis of the Genome of Puccinia sorghi L Schw, the Causal Agent of Maize Common Rust.</title>
        <authorList>
            <person name="Rochi L."/>
            <person name="Burguener G."/>
            <person name="Darino M."/>
            <person name="Turjanski A."/>
            <person name="Kreff E."/>
            <person name="Dieguez M.J."/>
            <person name="Sacco F."/>
        </authorList>
    </citation>
    <scope>NUCLEOTIDE SEQUENCE [LARGE SCALE GENOMIC DNA]</scope>
    <source>
        <strain evidence="1 2">RO10H11247</strain>
    </source>
</reference>
<keyword evidence="2" id="KW-1185">Reference proteome</keyword>
<dbReference type="VEuPathDB" id="FungiDB:VP01_161g7"/>
<dbReference type="Proteomes" id="UP000037035">
    <property type="component" value="Unassembled WGS sequence"/>
</dbReference>
<name>A0A0L6VH53_9BASI</name>
<protein>
    <submittedName>
        <fullName evidence="1">Uncharacterized protein</fullName>
    </submittedName>
</protein>
<evidence type="ECO:0000313" key="1">
    <source>
        <dbReference type="EMBL" id="KNZ60059.1"/>
    </source>
</evidence>
<dbReference type="EMBL" id="LAVV01006415">
    <property type="protein sequence ID" value="KNZ60059.1"/>
    <property type="molecule type" value="Genomic_DNA"/>
</dbReference>
<organism evidence="1 2">
    <name type="scientific">Puccinia sorghi</name>
    <dbReference type="NCBI Taxonomy" id="27349"/>
    <lineage>
        <taxon>Eukaryota</taxon>
        <taxon>Fungi</taxon>
        <taxon>Dikarya</taxon>
        <taxon>Basidiomycota</taxon>
        <taxon>Pucciniomycotina</taxon>
        <taxon>Pucciniomycetes</taxon>
        <taxon>Pucciniales</taxon>
        <taxon>Pucciniaceae</taxon>
        <taxon>Puccinia</taxon>
    </lineage>
</organism>
<gene>
    <name evidence="1" type="ORF">VP01_161g7</name>
</gene>
<feature type="non-terminal residue" evidence="1">
    <location>
        <position position="162"/>
    </location>
</feature>
<dbReference type="AlphaFoldDB" id="A0A0L6VH53"/>
<accession>A0A0L6VH53</accession>
<sequence>MTGEMSVGFEPVYSKATKEVDKAYTQIHSYWFIHSGINVIWDPLNEDSIISIIKFTPFDKLTPSEKDDLNFISTFLQNSKFFISPFSANLMTRTKFLDGTSSSLGLETRLLSIRIIEIPLGLVRLLSHNLMKNITCLPSLIFVMVKFLKTQLALLISHSPPR</sequence>